<name>A0AAE1J5K8_9FABA</name>
<sequence length="72" mass="8241">MLLEHNTHIRCVFSSQPAPMLHSAVCAHYRHTMLHFPFSVLHKIISALILIHFGAAQSEQRGLRARDRKVGR</sequence>
<keyword evidence="1" id="KW-0812">Transmembrane</keyword>
<dbReference type="EMBL" id="JAWXYG010000009">
    <property type="protein sequence ID" value="KAK4264105.1"/>
    <property type="molecule type" value="Genomic_DNA"/>
</dbReference>
<accession>A0AAE1J5K8</accession>
<organism evidence="2 3">
    <name type="scientific">Acacia crassicarpa</name>
    <name type="common">northern wattle</name>
    <dbReference type="NCBI Taxonomy" id="499986"/>
    <lineage>
        <taxon>Eukaryota</taxon>
        <taxon>Viridiplantae</taxon>
        <taxon>Streptophyta</taxon>
        <taxon>Embryophyta</taxon>
        <taxon>Tracheophyta</taxon>
        <taxon>Spermatophyta</taxon>
        <taxon>Magnoliopsida</taxon>
        <taxon>eudicotyledons</taxon>
        <taxon>Gunneridae</taxon>
        <taxon>Pentapetalae</taxon>
        <taxon>rosids</taxon>
        <taxon>fabids</taxon>
        <taxon>Fabales</taxon>
        <taxon>Fabaceae</taxon>
        <taxon>Caesalpinioideae</taxon>
        <taxon>mimosoid clade</taxon>
        <taxon>Acacieae</taxon>
        <taxon>Acacia</taxon>
    </lineage>
</organism>
<reference evidence="2" key="1">
    <citation type="submission" date="2023-10" db="EMBL/GenBank/DDBJ databases">
        <title>Chromosome-level genome of the transformable northern wattle, Acacia crassicarpa.</title>
        <authorList>
            <person name="Massaro I."/>
            <person name="Sinha N.R."/>
            <person name="Poethig S."/>
            <person name="Leichty A.R."/>
        </authorList>
    </citation>
    <scope>NUCLEOTIDE SEQUENCE</scope>
    <source>
        <strain evidence="2">Acra3RX</strain>
        <tissue evidence="2">Leaf</tissue>
    </source>
</reference>
<evidence type="ECO:0000313" key="3">
    <source>
        <dbReference type="Proteomes" id="UP001293593"/>
    </source>
</evidence>
<comment type="caution">
    <text evidence="2">The sequence shown here is derived from an EMBL/GenBank/DDBJ whole genome shotgun (WGS) entry which is preliminary data.</text>
</comment>
<feature type="transmembrane region" description="Helical" evidence="1">
    <location>
        <begin position="38"/>
        <end position="56"/>
    </location>
</feature>
<keyword evidence="1" id="KW-0472">Membrane</keyword>
<evidence type="ECO:0000256" key="1">
    <source>
        <dbReference type="SAM" id="Phobius"/>
    </source>
</evidence>
<dbReference type="Proteomes" id="UP001293593">
    <property type="component" value="Unassembled WGS sequence"/>
</dbReference>
<protein>
    <submittedName>
        <fullName evidence="2">Uncharacterized protein</fullName>
    </submittedName>
</protein>
<proteinExistence type="predicted"/>
<dbReference type="AlphaFoldDB" id="A0AAE1J5K8"/>
<gene>
    <name evidence="2" type="ORF">QN277_029439</name>
</gene>
<keyword evidence="1" id="KW-1133">Transmembrane helix</keyword>
<evidence type="ECO:0000313" key="2">
    <source>
        <dbReference type="EMBL" id="KAK4264105.1"/>
    </source>
</evidence>
<keyword evidence="3" id="KW-1185">Reference proteome</keyword>